<organism evidence="3 4">
    <name type="scientific">Bradyrhizobium niftali</name>
    <dbReference type="NCBI Taxonomy" id="2560055"/>
    <lineage>
        <taxon>Bacteria</taxon>
        <taxon>Pseudomonadati</taxon>
        <taxon>Pseudomonadota</taxon>
        <taxon>Alphaproteobacteria</taxon>
        <taxon>Hyphomicrobiales</taxon>
        <taxon>Nitrobacteraceae</taxon>
        <taxon>Bradyrhizobium</taxon>
    </lineage>
</organism>
<reference evidence="3 4" key="1">
    <citation type="submission" date="2019-03" db="EMBL/GenBank/DDBJ databases">
        <title>Bradyrhizobium diversity isolated from nodules of Chamaecrista fasciculata.</title>
        <authorList>
            <person name="Klepa M.S."/>
            <person name="Urquiaga M.O."/>
            <person name="Hungria M."/>
            <person name="Delamuta J.R."/>
        </authorList>
    </citation>
    <scope>NUCLEOTIDE SEQUENCE [LARGE SCALE GENOMIC DNA]</scope>
    <source>
        <strain evidence="3 4">CNPSo 3448</strain>
    </source>
</reference>
<evidence type="ECO:0000256" key="2">
    <source>
        <dbReference type="SAM" id="Phobius"/>
    </source>
</evidence>
<dbReference type="EMBL" id="SPQT01000033">
    <property type="protein sequence ID" value="TFV40343.1"/>
    <property type="molecule type" value="Genomic_DNA"/>
</dbReference>
<proteinExistence type="predicted"/>
<name>A0A4Y9LED5_9BRAD</name>
<accession>A0A4Y9LED5</accession>
<sequence>MSDTGAPPPTPKPPLQADAPPLAPPRRDGCLTAFMVVAGVVLLFPGLCFLAFGGQGAPFVLIGFVLIGIAIFLFIRAATPPKPRQ</sequence>
<feature type="region of interest" description="Disordered" evidence="1">
    <location>
        <begin position="1"/>
        <end position="23"/>
    </location>
</feature>
<protein>
    <submittedName>
        <fullName evidence="3">Uncharacterized protein</fullName>
    </submittedName>
</protein>
<feature type="transmembrane region" description="Helical" evidence="2">
    <location>
        <begin position="59"/>
        <end position="79"/>
    </location>
</feature>
<comment type="caution">
    <text evidence="3">The sequence shown here is derived from an EMBL/GenBank/DDBJ whole genome shotgun (WGS) entry which is preliminary data.</text>
</comment>
<keyword evidence="2" id="KW-0812">Transmembrane</keyword>
<keyword evidence="2" id="KW-1133">Transmembrane helix</keyword>
<dbReference type="OrthoDB" id="8254223at2"/>
<evidence type="ECO:0000313" key="4">
    <source>
        <dbReference type="Proteomes" id="UP000297966"/>
    </source>
</evidence>
<feature type="transmembrane region" description="Helical" evidence="2">
    <location>
        <begin position="31"/>
        <end position="53"/>
    </location>
</feature>
<keyword evidence="2" id="KW-0472">Membrane</keyword>
<gene>
    <name evidence="3" type="ORF">E4K65_38630</name>
</gene>
<evidence type="ECO:0000313" key="3">
    <source>
        <dbReference type="EMBL" id="TFV40343.1"/>
    </source>
</evidence>
<dbReference type="AlphaFoldDB" id="A0A4Y9LED5"/>
<keyword evidence="4" id="KW-1185">Reference proteome</keyword>
<dbReference type="Proteomes" id="UP000297966">
    <property type="component" value="Unassembled WGS sequence"/>
</dbReference>
<feature type="compositionally biased region" description="Pro residues" evidence="1">
    <location>
        <begin position="1"/>
        <end position="14"/>
    </location>
</feature>
<evidence type="ECO:0000256" key="1">
    <source>
        <dbReference type="SAM" id="MobiDB-lite"/>
    </source>
</evidence>